<comment type="caution">
    <text evidence="2">The sequence shown here is derived from an EMBL/GenBank/DDBJ whole genome shotgun (WGS) entry which is preliminary data.</text>
</comment>
<reference evidence="2 3" key="1">
    <citation type="submission" date="2020-07" db="EMBL/GenBank/DDBJ databases">
        <title>Genomic Encyclopedia of Type Strains, Phase IV (KMG-V): Genome sequencing to study the core and pangenomes of soil and plant-associated prokaryotes.</title>
        <authorList>
            <person name="Whitman W."/>
        </authorList>
    </citation>
    <scope>NUCLEOTIDE SEQUENCE [LARGE SCALE GENOMIC DNA]</scope>
    <source>
        <strain evidence="2 3">M8UP22</strain>
    </source>
</reference>
<dbReference type="GO" id="GO:0097367">
    <property type="term" value="F:carbohydrate derivative binding"/>
    <property type="evidence" value="ECO:0007669"/>
    <property type="project" value="InterPro"/>
</dbReference>
<evidence type="ECO:0000313" key="3">
    <source>
        <dbReference type="Proteomes" id="UP000564385"/>
    </source>
</evidence>
<dbReference type="GO" id="GO:0016853">
    <property type="term" value="F:isomerase activity"/>
    <property type="evidence" value="ECO:0007669"/>
    <property type="project" value="UniProtKB-KW"/>
</dbReference>
<dbReference type="PROSITE" id="PS51464">
    <property type="entry name" value="SIS"/>
    <property type="match status" value="2"/>
</dbReference>
<dbReference type="EMBL" id="JACCCU010000001">
    <property type="protein sequence ID" value="NYF88914.1"/>
    <property type="molecule type" value="Genomic_DNA"/>
</dbReference>
<keyword evidence="2" id="KW-0413">Isomerase</keyword>
<dbReference type="InterPro" id="IPR001347">
    <property type="entry name" value="SIS_dom"/>
</dbReference>
<dbReference type="PANTHER" id="PTHR10937:SF4">
    <property type="entry name" value="GLUCOSAMINE-6-PHOSPHATE DEAMINASE"/>
    <property type="match status" value="1"/>
</dbReference>
<dbReference type="Gene3D" id="3.40.50.10490">
    <property type="entry name" value="Glucose-6-phosphate isomerase like protein, domain 1"/>
    <property type="match status" value="2"/>
</dbReference>
<name>A0A852VEM9_9BACT</name>
<dbReference type="GO" id="GO:1901135">
    <property type="term" value="P:carbohydrate derivative metabolic process"/>
    <property type="evidence" value="ECO:0007669"/>
    <property type="project" value="InterPro"/>
</dbReference>
<organism evidence="2 3">
    <name type="scientific">Tunturiibacter lichenicola</name>
    <dbReference type="NCBI Taxonomy" id="2051959"/>
    <lineage>
        <taxon>Bacteria</taxon>
        <taxon>Pseudomonadati</taxon>
        <taxon>Acidobacteriota</taxon>
        <taxon>Terriglobia</taxon>
        <taxon>Terriglobales</taxon>
        <taxon>Acidobacteriaceae</taxon>
        <taxon>Tunturiibacter</taxon>
    </lineage>
</organism>
<dbReference type="PANTHER" id="PTHR10937">
    <property type="entry name" value="GLUCOSAMINE--FRUCTOSE-6-PHOSPHATE AMINOTRANSFERASE, ISOMERIZING"/>
    <property type="match status" value="1"/>
</dbReference>
<accession>A0A852VEM9</accession>
<dbReference type="EC" id="5.-.-.-" evidence="2"/>
<dbReference type="SUPFAM" id="SSF53697">
    <property type="entry name" value="SIS domain"/>
    <property type="match status" value="1"/>
</dbReference>
<evidence type="ECO:0000313" key="2">
    <source>
        <dbReference type="EMBL" id="NYF88914.1"/>
    </source>
</evidence>
<feature type="domain" description="SIS" evidence="1">
    <location>
        <begin position="243"/>
        <end position="393"/>
    </location>
</feature>
<dbReference type="InterPro" id="IPR046348">
    <property type="entry name" value="SIS_dom_sf"/>
</dbReference>
<sequence length="410" mass="45416">MFLLFFYFSFIWRTDPVGALTTLLDLPTSEQESRGLIFTPREIAQQPETWRKTALFFEAQQERFRTFLEKTGVTGPLEKRPIVMLIGAGTSDFIGESLALLLRQRWGCEATAVASTDLLPGMSEYVIPGRRYLWISFSRSGDSPEGVNVLEQALEIYPEISHLVVTCNPNSRMAGLAANHAHVCTAVLDDAVNDRSLAMTSSFTNMVVLGHCLAHAWSFAEYKPILDGMIDAANKFLSDSAELAQKMARRHTQRICMIGSGSLAAVAREASLKVLEMSGGQVKTMPQTSLGLRHGPMAALDRDTDLICFLSSERTRFRYEADLLREIKAKNITATCVVVGLRSSEREIAPLCDTYHAIDGLFPDAYRPPVDVIFGQLLGLYYSIAFGLRPDAPSPAGVINRVVSDFTIYR</sequence>
<dbReference type="AlphaFoldDB" id="A0A852VEM9"/>
<dbReference type="Pfam" id="PF01380">
    <property type="entry name" value="SIS"/>
    <property type="match status" value="1"/>
</dbReference>
<dbReference type="Proteomes" id="UP000564385">
    <property type="component" value="Unassembled WGS sequence"/>
</dbReference>
<proteinExistence type="predicted"/>
<evidence type="ECO:0000259" key="1">
    <source>
        <dbReference type="PROSITE" id="PS51464"/>
    </source>
</evidence>
<feature type="domain" description="SIS" evidence="1">
    <location>
        <begin position="73"/>
        <end position="224"/>
    </location>
</feature>
<gene>
    <name evidence="2" type="ORF">HDF08_000981</name>
</gene>
<protein>
    <submittedName>
        <fullName evidence="2">Tagatose-6-phosphate ketose/aldose isomerase</fullName>
        <ecNumber evidence="2">5.-.-.-</ecNumber>
    </submittedName>
</protein>